<dbReference type="PRINTS" id="PR00094">
    <property type="entry name" value="ADENYLTKNASE"/>
</dbReference>
<evidence type="ECO:0000256" key="10">
    <source>
        <dbReference type="RuleBase" id="RU003330"/>
    </source>
</evidence>
<evidence type="ECO:0000313" key="12">
    <source>
        <dbReference type="EMBL" id="WMV29085.1"/>
    </source>
</evidence>
<dbReference type="CDD" id="cd01428">
    <property type="entry name" value="ADK"/>
    <property type="match status" value="1"/>
</dbReference>
<comment type="catalytic activity">
    <reaction evidence="1">
        <text>AMP + ATP = 2 ADP</text>
        <dbReference type="Rhea" id="RHEA:12973"/>
        <dbReference type="ChEBI" id="CHEBI:30616"/>
        <dbReference type="ChEBI" id="CHEBI:456215"/>
        <dbReference type="ChEBI" id="CHEBI:456216"/>
        <dbReference type="EC" id="2.7.4.3"/>
    </reaction>
</comment>
<gene>
    <name evidence="12" type="ORF">MTR67_022470</name>
</gene>
<evidence type="ECO:0000313" key="13">
    <source>
        <dbReference type="Proteomes" id="UP001234989"/>
    </source>
</evidence>
<dbReference type="PANTHER" id="PTHR23359">
    <property type="entry name" value="NUCLEOTIDE KINASE"/>
    <property type="match status" value="1"/>
</dbReference>
<evidence type="ECO:0000256" key="3">
    <source>
        <dbReference type="ARBA" id="ARBA00007220"/>
    </source>
</evidence>
<accession>A0AAF0QXX4</accession>
<protein>
    <recommendedName>
        <fullName evidence="5">adenylate kinase</fullName>
        <ecNumber evidence="5">2.7.4.3</ecNumber>
    </recommendedName>
    <alternativeName>
        <fullName evidence="9">ATP:AMP phosphotransferase</fullName>
    </alternativeName>
</protein>
<keyword evidence="13" id="KW-1185">Reference proteome</keyword>
<dbReference type="SUPFAM" id="SSF52540">
    <property type="entry name" value="P-loop containing nucleoside triphosphate hydrolases"/>
    <property type="match status" value="1"/>
</dbReference>
<dbReference type="Proteomes" id="UP001234989">
    <property type="component" value="Chromosome 5"/>
</dbReference>
<dbReference type="AlphaFoldDB" id="A0AAF0QXX4"/>
<comment type="function">
    <text evidence="2">Catalyzes the reversible transfer of the terminal phosphate group between ATP and AMP. Plays an important role in cellular energy homeostasis and in adenine nucleotide metabolism.</text>
</comment>
<feature type="region of interest" description="Disordered" evidence="11">
    <location>
        <begin position="200"/>
        <end position="219"/>
    </location>
</feature>
<dbReference type="PROSITE" id="PS00113">
    <property type="entry name" value="ADENYLATE_KINASE"/>
    <property type="match status" value="1"/>
</dbReference>
<dbReference type="Gene3D" id="3.40.50.300">
    <property type="entry name" value="P-loop containing nucleotide triphosphate hydrolases"/>
    <property type="match status" value="1"/>
</dbReference>
<keyword evidence="7" id="KW-0547">Nucleotide-binding</keyword>
<organism evidence="12 13">
    <name type="scientific">Solanum verrucosum</name>
    <dbReference type="NCBI Taxonomy" id="315347"/>
    <lineage>
        <taxon>Eukaryota</taxon>
        <taxon>Viridiplantae</taxon>
        <taxon>Streptophyta</taxon>
        <taxon>Embryophyta</taxon>
        <taxon>Tracheophyta</taxon>
        <taxon>Spermatophyta</taxon>
        <taxon>Magnoliopsida</taxon>
        <taxon>eudicotyledons</taxon>
        <taxon>Gunneridae</taxon>
        <taxon>Pentapetalae</taxon>
        <taxon>asterids</taxon>
        <taxon>lamiids</taxon>
        <taxon>Solanales</taxon>
        <taxon>Solanaceae</taxon>
        <taxon>Solanoideae</taxon>
        <taxon>Solaneae</taxon>
        <taxon>Solanum</taxon>
    </lineage>
</organism>
<dbReference type="GO" id="GO:0005524">
    <property type="term" value="F:ATP binding"/>
    <property type="evidence" value="ECO:0007669"/>
    <property type="project" value="InterPro"/>
</dbReference>
<dbReference type="InterPro" id="IPR000850">
    <property type="entry name" value="Adenylat/UMP-CMP_kin"/>
</dbReference>
<keyword evidence="8 10" id="KW-0418">Kinase</keyword>
<dbReference type="InterPro" id="IPR033690">
    <property type="entry name" value="Adenylat_kinase_CS"/>
</dbReference>
<dbReference type="InterPro" id="IPR006259">
    <property type="entry name" value="Adenyl_kin_sub"/>
</dbReference>
<evidence type="ECO:0000256" key="7">
    <source>
        <dbReference type="ARBA" id="ARBA00022741"/>
    </source>
</evidence>
<dbReference type="GO" id="GO:0004017">
    <property type="term" value="F:AMP kinase activity"/>
    <property type="evidence" value="ECO:0007669"/>
    <property type="project" value="UniProtKB-EC"/>
</dbReference>
<proteinExistence type="inferred from homology"/>
<evidence type="ECO:0000256" key="11">
    <source>
        <dbReference type="SAM" id="MobiDB-lite"/>
    </source>
</evidence>
<dbReference type="InterPro" id="IPR027417">
    <property type="entry name" value="P-loop_NTPase"/>
</dbReference>
<dbReference type="NCBIfam" id="TIGR01351">
    <property type="entry name" value="adk"/>
    <property type="match status" value="1"/>
</dbReference>
<comment type="similarity">
    <text evidence="3 10">Belongs to the adenylate kinase family.</text>
</comment>
<evidence type="ECO:0000256" key="4">
    <source>
        <dbReference type="ARBA" id="ARBA00011245"/>
    </source>
</evidence>
<evidence type="ECO:0000256" key="5">
    <source>
        <dbReference type="ARBA" id="ARBA00012955"/>
    </source>
</evidence>
<dbReference type="FunFam" id="3.40.50.300:FF:000106">
    <property type="entry name" value="Adenylate kinase mitochondrial"/>
    <property type="match status" value="1"/>
</dbReference>
<evidence type="ECO:0000256" key="6">
    <source>
        <dbReference type="ARBA" id="ARBA00022679"/>
    </source>
</evidence>
<dbReference type="Pfam" id="PF00406">
    <property type="entry name" value="ADK"/>
    <property type="match status" value="1"/>
</dbReference>
<dbReference type="EC" id="2.7.4.3" evidence="5"/>
<name>A0AAF0QXX4_SOLVR</name>
<keyword evidence="6 10" id="KW-0808">Transferase</keyword>
<dbReference type="HAMAP" id="MF_00235">
    <property type="entry name" value="Adenylate_kinase_Adk"/>
    <property type="match status" value="1"/>
</dbReference>
<dbReference type="EMBL" id="CP133616">
    <property type="protein sequence ID" value="WMV29085.1"/>
    <property type="molecule type" value="Genomic_DNA"/>
</dbReference>
<evidence type="ECO:0000256" key="2">
    <source>
        <dbReference type="ARBA" id="ARBA00003053"/>
    </source>
</evidence>
<sequence length="255" mass="27739">MAASLEDVPSESLMSEVLRRLRCSSKPDKRLILIGPPGSGKGTQSPIIKDEYCLCHLATGDMLRAAVAAKTPLGIKAKEAMNNGELVSDDLVVGIIDEAMKKPSCRKGFILDGFPRTVVQAEKLDEMLQKQGAKIDKVLNFAIDDAILEERITGRWIHPSSGRSYHTKFQPPKVPGVDDQCKGRGYRFLGEAMQFRVRLGTGPERTGTGPERDGLTGLLTGTGMNRTGTTGMEAQFHPVPLYTGIEPGRTGMDRN</sequence>
<comment type="subunit">
    <text evidence="4">Monomer.</text>
</comment>
<evidence type="ECO:0000256" key="9">
    <source>
        <dbReference type="ARBA" id="ARBA00031517"/>
    </source>
</evidence>
<evidence type="ECO:0000256" key="8">
    <source>
        <dbReference type="ARBA" id="ARBA00022777"/>
    </source>
</evidence>
<evidence type="ECO:0000256" key="1">
    <source>
        <dbReference type="ARBA" id="ARBA00000582"/>
    </source>
</evidence>
<reference evidence="12" key="1">
    <citation type="submission" date="2023-08" db="EMBL/GenBank/DDBJ databases">
        <title>A de novo genome assembly of Solanum verrucosum Schlechtendal, a Mexican diploid species geographically isolated from the other diploid A-genome species in potato relatives.</title>
        <authorList>
            <person name="Hosaka K."/>
        </authorList>
    </citation>
    <scope>NUCLEOTIDE SEQUENCE</scope>
    <source>
        <tissue evidence="12">Young leaves</tissue>
    </source>
</reference>